<accession>A0A2B7ZFR9</accession>
<evidence type="ECO:0000313" key="4">
    <source>
        <dbReference type="Proteomes" id="UP000226031"/>
    </source>
</evidence>
<organism evidence="3 4">
    <name type="scientific">[Emmonsia] crescens</name>
    <dbReference type="NCBI Taxonomy" id="73230"/>
    <lineage>
        <taxon>Eukaryota</taxon>
        <taxon>Fungi</taxon>
        <taxon>Dikarya</taxon>
        <taxon>Ascomycota</taxon>
        <taxon>Pezizomycotina</taxon>
        <taxon>Eurotiomycetes</taxon>
        <taxon>Eurotiomycetidae</taxon>
        <taxon>Onygenales</taxon>
        <taxon>Ajellomycetaceae</taxon>
        <taxon>Emergomyces</taxon>
    </lineage>
</organism>
<dbReference type="Pfam" id="PF02137">
    <property type="entry name" value="A_deamin"/>
    <property type="match status" value="2"/>
</dbReference>
<feature type="region of interest" description="Disordered" evidence="1">
    <location>
        <begin position="161"/>
        <end position="180"/>
    </location>
</feature>
<sequence>MGDASLESRIARLVHSHFDALPKRSKPTIHPSGSREWIPLSSIVLVIGEGTPDEILTCVTIATGAKCLSSSQINQCQGMVLHDSHAEILAIRAFNHWLLEECKSILAQGIDPPNHEIEYEIIGANDTKDNDEVGTYPTREEISVTQASAFINWRHQPETEKNLASGTLSRTSDINHSTKTKLSWPPFELRKDLKIYMYGTCAPCGDASMELCMASQEDPTPWATPPLKTNNNSESSSSNSDGNQANPTHTTTNLLNGRAHFSILGAVRRKPSRADAESTLSKSCSDKLAVKQVVSLLTFPACLLIAPSPNAYLSALLLPEEEISRIACARAFGGGETGRLRELNGRRWSSDGDDDTASVGGRLDYAFHPFKVRPVPTAQVEEGWAFGKPKDIEGEVKKKSKSGNISAVWTAAPSSTAMYGKHGKLAITTTTNLNETLINGVKQGYRLSSPTPRKASALSRAKMWGLLRDIMQLLPSADDNTGDNAATAQRDRHEMHMSTETGLGDTPEYPLLAKVKECVLTAQSYDMMKRKCVELGLGPMKVRNEVMLDVRDVLGNWVENRGDEDWGLDVLDESRAKKVVARE</sequence>
<comment type="caution">
    <text evidence="3">The sequence shown here is derived from an EMBL/GenBank/DDBJ whole genome shotgun (WGS) entry which is preliminary data.</text>
</comment>
<proteinExistence type="predicted"/>
<keyword evidence="4" id="KW-1185">Reference proteome</keyword>
<dbReference type="SMART" id="SM00552">
    <property type="entry name" value="ADEAMc"/>
    <property type="match status" value="1"/>
</dbReference>
<feature type="region of interest" description="Disordered" evidence="1">
    <location>
        <begin position="217"/>
        <end position="253"/>
    </location>
</feature>
<dbReference type="AlphaFoldDB" id="A0A2B7ZFR9"/>
<feature type="compositionally biased region" description="Low complexity" evidence="1">
    <location>
        <begin position="230"/>
        <end position="240"/>
    </location>
</feature>
<dbReference type="GO" id="GO:0002100">
    <property type="term" value="P:tRNA wobble adenosine to inosine editing"/>
    <property type="evidence" value="ECO:0007669"/>
    <property type="project" value="InterPro"/>
</dbReference>
<dbReference type="VEuPathDB" id="FungiDB:EMCG_09467"/>
<name>A0A2B7ZFR9_9EURO</name>
<dbReference type="PANTHER" id="PTHR47803:SF1">
    <property type="entry name" value="TRNA-SPECIFIC ADENOSINE DEAMINASE 1"/>
    <property type="match status" value="1"/>
</dbReference>
<dbReference type="GO" id="GO:0043829">
    <property type="term" value="F:tRNA-specific adenosine-37 deaminase activity"/>
    <property type="evidence" value="ECO:0007669"/>
    <property type="project" value="TreeGrafter"/>
</dbReference>
<gene>
    <name evidence="3" type="ORF">GX50_04745</name>
</gene>
<dbReference type="PANTHER" id="PTHR47803">
    <property type="entry name" value="TRNA-SPECIFIC ADENOSINE DEAMINASE 1"/>
    <property type="match status" value="1"/>
</dbReference>
<evidence type="ECO:0000313" key="3">
    <source>
        <dbReference type="EMBL" id="PGH32445.1"/>
    </source>
</evidence>
<dbReference type="InterPro" id="IPR042935">
    <property type="entry name" value="Tad1"/>
</dbReference>
<dbReference type="InterPro" id="IPR002466">
    <property type="entry name" value="A_deamin"/>
</dbReference>
<feature type="compositionally biased region" description="Low complexity" evidence="1">
    <location>
        <begin position="477"/>
        <end position="488"/>
    </location>
</feature>
<dbReference type="GO" id="GO:0003723">
    <property type="term" value="F:RNA binding"/>
    <property type="evidence" value="ECO:0007669"/>
    <property type="project" value="InterPro"/>
</dbReference>
<dbReference type="EMBL" id="PDND01000092">
    <property type="protein sequence ID" value="PGH32445.1"/>
    <property type="molecule type" value="Genomic_DNA"/>
</dbReference>
<evidence type="ECO:0000256" key="1">
    <source>
        <dbReference type="SAM" id="MobiDB-lite"/>
    </source>
</evidence>
<feature type="region of interest" description="Disordered" evidence="1">
    <location>
        <begin position="477"/>
        <end position="504"/>
    </location>
</feature>
<feature type="compositionally biased region" description="Polar residues" evidence="1">
    <location>
        <begin position="241"/>
        <end position="253"/>
    </location>
</feature>
<evidence type="ECO:0000259" key="2">
    <source>
        <dbReference type="PROSITE" id="PS50141"/>
    </source>
</evidence>
<dbReference type="STRING" id="73230.A0A2B7ZFR9"/>
<feature type="domain" description="A to I editase" evidence="2">
    <location>
        <begin position="60"/>
        <end position="478"/>
    </location>
</feature>
<dbReference type="Proteomes" id="UP000226031">
    <property type="component" value="Unassembled WGS sequence"/>
</dbReference>
<protein>
    <submittedName>
        <fullName evidence="3">tRNA-specific adenosine deaminase 1</fullName>
    </submittedName>
</protein>
<dbReference type="PROSITE" id="PS50141">
    <property type="entry name" value="A_DEAMIN_EDITASE"/>
    <property type="match status" value="1"/>
</dbReference>
<reference evidence="3 4" key="1">
    <citation type="submission" date="2017-10" db="EMBL/GenBank/DDBJ databases">
        <title>Comparative genomics in systemic dimorphic fungi from Ajellomycetaceae.</title>
        <authorList>
            <person name="Munoz J.F."/>
            <person name="Mcewen J.G."/>
            <person name="Clay O.K."/>
            <person name="Cuomo C.A."/>
        </authorList>
    </citation>
    <scope>NUCLEOTIDE SEQUENCE [LARGE SCALE GENOMIC DNA]</scope>
    <source>
        <strain evidence="3 4">UAMH4076</strain>
    </source>
</reference>
<feature type="compositionally biased region" description="Polar residues" evidence="1">
    <location>
        <begin position="162"/>
        <end position="180"/>
    </location>
</feature>